<dbReference type="EMBL" id="LNXW01000013">
    <property type="protein sequence ID" value="KTC78940.1"/>
    <property type="molecule type" value="Genomic_DNA"/>
</dbReference>
<name>A0A0W0S5V2_9GAMM</name>
<dbReference type="OrthoDB" id="8756528at2"/>
<dbReference type="PATRIC" id="fig|28084.5.peg.1037"/>
<dbReference type="Proteomes" id="UP000054921">
    <property type="component" value="Unassembled WGS sequence"/>
</dbReference>
<keyword evidence="4" id="KW-1185">Reference proteome</keyword>
<evidence type="ECO:0000313" key="4">
    <source>
        <dbReference type="Proteomes" id="UP000277577"/>
    </source>
</evidence>
<protein>
    <submittedName>
        <fullName evidence="1">Uncharacterized protein</fullName>
    </submittedName>
</protein>
<dbReference type="STRING" id="28084.Lche_0960"/>
<dbReference type="NCBIfam" id="NF042415">
    <property type="entry name" value="STY0301_fam"/>
    <property type="match status" value="1"/>
</dbReference>
<dbReference type="RefSeq" id="WP_028382253.1">
    <property type="nucleotide sequence ID" value="NZ_CAAAIT010000002.1"/>
</dbReference>
<sequence length="135" mass="15551">MRIFIGINFFWGFIVFCGLASATAIHCPETIQTTQSLQHDIKAWEAFEDDWNSTHHFDRVTFYSGHPKEHASLAPDTEVSKAKKLTWSFDKQETWVACEYTQTKIQLIQKIPHGTESCTVTYNENFSRVLSINCT</sequence>
<dbReference type="InterPro" id="IPR049973">
    <property type="entry name" value="STY0301-like"/>
</dbReference>
<accession>A0A0W0S5V2</accession>
<reference evidence="1 3" key="1">
    <citation type="submission" date="2015-11" db="EMBL/GenBank/DDBJ databases">
        <title>Genomic analysis of 38 Legionella species identifies large and diverse effector repertoires.</title>
        <authorList>
            <person name="Burstein D."/>
            <person name="Amaro F."/>
            <person name="Zusman T."/>
            <person name="Lifshitz Z."/>
            <person name="Cohen O."/>
            <person name="Gilbert J.A."/>
            <person name="Pupko T."/>
            <person name="Shuman H.A."/>
            <person name="Segal G."/>
        </authorList>
    </citation>
    <scope>NUCLEOTIDE SEQUENCE [LARGE SCALE GENOMIC DNA]</scope>
    <source>
        <strain evidence="1 3">ORW</strain>
    </source>
</reference>
<dbReference type="AlphaFoldDB" id="A0A0W0S5V2"/>
<evidence type="ECO:0000313" key="2">
    <source>
        <dbReference type="EMBL" id="VEB36222.1"/>
    </source>
</evidence>
<reference evidence="2 4" key="2">
    <citation type="submission" date="2018-12" db="EMBL/GenBank/DDBJ databases">
        <authorList>
            <consortium name="Pathogen Informatics"/>
        </authorList>
    </citation>
    <scope>NUCLEOTIDE SEQUENCE [LARGE SCALE GENOMIC DNA]</scope>
    <source>
        <strain evidence="2 4">NCTC11976</strain>
    </source>
</reference>
<gene>
    <name evidence="1" type="ORF">Lche_0960</name>
    <name evidence="2" type="ORF">NCTC11976_01600</name>
</gene>
<dbReference type="Proteomes" id="UP000277577">
    <property type="component" value="Chromosome"/>
</dbReference>
<organism evidence="1 3">
    <name type="scientific">Legionella cherrii</name>
    <dbReference type="NCBI Taxonomy" id="28084"/>
    <lineage>
        <taxon>Bacteria</taxon>
        <taxon>Pseudomonadati</taxon>
        <taxon>Pseudomonadota</taxon>
        <taxon>Gammaproteobacteria</taxon>
        <taxon>Legionellales</taxon>
        <taxon>Legionellaceae</taxon>
        <taxon>Legionella</taxon>
    </lineage>
</organism>
<dbReference type="EMBL" id="LR134173">
    <property type="protein sequence ID" value="VEB36222.1"/>
    <property type="molecule type" value="Genomic_DNA"/>
</dbReference>
<proteinExistence type="predicted"/>
<evidence type="ECO:0000313" key="1">
    <source>
        <dbReference type="EMBL" id="KTC78940.1"/>
    </source>
</evidence>
<evidence type="ECO:0000313" key="3">
    <source>
        <dbReference type="Proteomes" id="UP000054921"/>
    </source>
</evidence>